<dbReference type="OrthoDB" id="9810303at2"/>
<gene>
    <name evidence="2" type="ORF">IP97_00631</name>
</gene>
<protein>
    <submittedName>
        <fullName evidence="2">Glycosyltransferase involved in cell wall biosynthesis</fullName>
    </submittedName>
</protein>
<dbReference type="RefSeq" id="WP_133609673.1">
    <property type="nucleotide sequence ID" value="NZ_SNZC01000003.1"/>
</dbReference>
<dbReference type="EMBL" id="VLKM01000002">
    <property type="protein sequence ID" value="TWH97204.1"/>
    <property type="molecule type" value="Genomic_DNA"/>
</dbReference>
<evidence type="ECO:0000313" key="2">
    <source>
        <dbReference type="EMBL" id="TWH97204.1"/>
    </source>
</evidence>
<reference evidence="2 3" key="1">
    <citation type="journal article" date="2015" name="Stand. Genomic Sci.">
        <title>Genomic Encyclopedia of Bacterial and Archaeal Type Strains, Phase III: the genomes of soil and plant-associated and newly described type strains.</title>
        <authorList>
            <person name="Whitman W.B."/>
            <person name="Woyke T."/>
            <person name="Klenk H.P."/>
            <person name="Zhou Y."/>
            <person name="Lilburn T.G."/>
            <person name="Beck B.J."/>
            <person name="De Vos P."/>
            <person name="Vandamme P."/>
            <person name="Eisen J.A."/>
            <person name="Garrity G."/>
            <person name="Hugenholtz P."/>
            <person name="Kyrpides N.C."/>
        </authorList>
    </citation>
    <scope>NUCLEOTIDE SEQUENCE [LARGE SCALE GENOMIC DNA]</scope>
    <source>
        <strain evidence="2 3">CGMCC 1.6844</strain>
    </source>
</reference>
<dbReference type="PANTHER" id="PTHR22916">
    <property type="entry name" value="GLYCOSYLTRANSFERASE"/>
    <property type="match status" value="1"/>
</dbReference>
<accession>A0A562KPB2</accession>
<dbReference type="Proteomes" id="UP000315312">
    <property type="component" value="Unassembled WGS sequence"/>
</dbReference>
<dbReference type="InterPro" id="IPR029044">
    <property type="entry name" value="Nucleotide-diphossugar_trans"/>
</dbReference>
<dbReference type="AlphaFoldDB" id="A0A562KPB2"/>
<dbReference type="PANTHER" id="PTHR22916:SF64">
    <property type="entry name" value="TRANSFERASE, PUTATIVE-RELATED"/>
    <property type="match status" value="1"/>
</dbReference>
<dbReference type="Gene3D" id="3.90.550.10">
    <property type="entry name" value="Spore Coat Polysaccharide Biosynthesis Protein SpsA, Chain A"/>
    <property type="match status" value="1"/>
</dbReference>
<dbReference type="Pfam" id="PF00535">
    <property type="entry name" value="Glycos_transf_2"/>
    <property type="match status" value="1"/>
</dbReference>
<proteinExistence type="predicted"/>
<keyword evidence="3" id="KW-1185">Reference proteome</keyword>
<name>A0A562KPB2_9FLAO</name>
<comment type="caution">
    <text evidence="2">The sequence shown here is derived from an EMBL/GenBank/DDBJ whole genome shotgun (WGS) entry which is preliminary data.</text>
</comment>
<sequence length="289" mass="33390">MITIFTPTYNRAHLLERLYKSLCQQTQTDFEWVIVDDGSVDHTEKLIESFQLENQIQIQFFKQENSGKHTAINNGVAMAKGELFFIVDSDDFLPEQAIENVYFYLDKIKTLPTVAGVAGRRMYADFSIVGNQGFEEMISNSIDIRYKHNITGDLVEVFKTAILKSYPFPEIKGEKFCPEALVWNRIAQNYDLLFFNKGIYITEYLEGGLTSSIVKIRRQSPQLSTLHYAELERLAIPFLQKLKANVNFWRFSFNSAASFWSLFKRVSFINSIIGLPFGFLMYVNDGRKL</sequence>
<dbReference type="GO" id="GO:0016758">
    <property type="term" value="F:hexosyltransferase activity"/>
    <property type="evidence" value="ECO:0007669"/>
    <property type="project" value="UniProtKB-ARBA"/>
</dbReference>
<dbReference type="SUPFAM" id="SSF53448">
    <property type="entry name" value="Nucleotide-diphospho-sugar transferases"/>
    <property type="match status" value="1"/>
</dbReference>
<evidence type="ECO:0000313" key="3">
    <source>
        <dbReference type="Proteomes" id="UP000315312"/>
    </source>
</evidence>
<evidence type="ECO:0000259" key="1">
    <source>
        <dbReference type="Pfam" id="PF00535"/>
    </source>
</evidence>
<organism evidence="2 3">
    <name type="scientific">Flavobacterium cheniae</name>
    <dbReference type="NCBI Taxonomy" id="295428"/>
    <lineage>
        <taxon>Bacteria</taxon>
        <taxon>Pseudomonadati</taxon>
        <taxon>Bacteroidota</taxon>
        <taxon>Flavobacteriia</taxon>
        <taxon>Flavobacteriales</taxon>
        <taxon>Flavobacteriaceae</taxon>
        <taxon>Flavobacterium</taxon>
    </lineage>
</organism>
<feature type="domain" description="Glycosyltransferase 2-like" evidence="1">
    <location>
        <begin position="3"/>
        <end position="110"/>
    </location>
</feature>
<dbReference type="CDD" id="cd00761">
    <property type="entry name" value="Glyco_tranf_GTA_type"/>
    <property type="match status" value="1"/>
</dbReference>
<keyword evidence="2" id="KW-0808">Transferase</keyword>
<dbReference type="InterPro" id="IPR001173">
    <property type="entry name" value="Glyco_trans_2-like"/>
</dbReference>